<feature type="compositionally biased region" description="Polar residues" evidence="5">
    <location>
        <begin position="138"/>
        <end position="148"/>
    </location>
</feature>
<dbReference type="GO" id="GO:0071944">
    <property type="term" value="C:cell periphery"/>
    <property type="evidence" value="ECO:0007669"/>
    <property type="project" value="UniProtKB-ARBA"/>
</dbReference>
<dbReference type="EMBL" id="PXOG01000129">
    <property type="protein sequence ID" value="RGP74835.1"/>
    <property type="molecule type" value="Genomic_DNA"/>
</dbReference>
<keyword evidence="2 6" id="KW-0812">Transmembrane</keyword>
<comment type="subcellular location">
    <subcellularLocation>
        <location evidence="1">Membrane</location>
        <topology evidence="1">Single-pass membrane protein</topology>
    </subcellularLocation>
</comment>
<protein>
    <submittedName>
        <fullName evidence="7">Uncharacterized protein</fullName>
    </submittedName>
</protein>
<evidence type="ECO:0000256" key="4">
    <source>
        <dbReference type="ARBA" id="ARBA00023136"/>
    </source>
</evidence>
<feature type="region of interest" description="Disordered" evidence="5">
    <location>
        <begin position="365"/>
        <end position="385"/>
    </location>
</feature>
<name>A0A395SSA2_9HYPO</name>
<evidence type="ECO:0000256" key="5">
    <source>
        <dbReference type="SAM" id="MobiDB-lite"/>
    </source>
</evidence>
<feature type="compositionally biased region" description="Polar residues" evidence="5">
    <location>
        <begin position="338"/>
        <end position="348"/>
    </location>
</feature>
<feature type="transmembrane region" description="Helical" evidence="6">
    <location>
        <begin position="95"/>
        <end position="120"/>
    </location>
</feature>
<feature type="compositionally biased region" description="Low complexity" evidence="5">
    <location>
        <begin position="61"/>
        <end position="82"/>
    </location>
</feature>
<keyword evidence="3 6" id="KW-1133">Transmembrane helix</keyword>
<accession>A0A395SSA2</accession>
<keyword evidence="4 6" id="KW-0472">Membrane</keyword>
<feature type="region of interest" description="Disordered" evidence="5">
    <location>
        <begin position="44"/>
        <end position="91"/>
    </location>
</feature>
<evidence type="ECO:0000256" key="3">
    <source>
        <dbReference type="ARBA" id="ARBA00022989"/>
    </source>
</evidence>
<evidence type="ECO:0000256" key="2">
    <source>
        <dbReference type="ARBA" id="ARBA00022692"/>
    </source>
</evidence>
<reference evidence="7 8" key="1">
    <citation type="journal article" date="2018" name="PLoS Pathog.">
        <title>Evolution of structural diversity of trichothecenes, a family of toxins produced by plant pathogenic and entomopathogenic fungi.</title>
        <authorList>
            <person name="Proctor R.H."/>
            <person name="McCormick S.P."/>
            <person name="Kim H.S."/>
            <person name="Cardoza R.E."/>
            <person name="Stanley A.M."/>
            <person name="Lindo L."/>
            <person name="Kelly A."/>
            <person name="Brown D.W."/>
            <person name="Lee T."/>
            <person name="Vaughan M.M."/>
            <person name="Alexander N.J."/>
            <person name="Busman M."/>
            <person name="Gutierrez S."/>
        </authorList>
    </citation>
    <scope>NUCLEOTIDE SEQUENCE [LARGE SCALE GENOMIC DNA]</scope>
    <source>
        <strain evidence="7 8">NRRL 20695</strain>
    </source>
</reference>
<keyword evidence="8" id="KW-1185">Reference proteome</keyword>
<evidence type="ECO:0000256" key="6">
    <source>
        <dbReference type="SAM" id="Phobius"/>
    </source>
</evidence>
<comment type="caution">
    <text evidence="7">The sequence shown here is derived from an EMBL/GenBank/DDBJ whole genome shotgun (WGS) entry which is preliminary data.</text>
</comment>
<dbReference type="GO" id="GO:0016020">
    <property type="term" value="C:membrane"/>
    <property type="evidence" value="ECO:0007669"/>
    <property type="project" value="UniProtKB-SubCell"/>
</dbReference>
<dbReference type="AlphaFoldDB" id="A0A395SSA2"/>
<dbReference type="OrthoDB" id="5049068at2759"/>
<feature type="compositionally biased region" description="Polar residues" evidence="5">
    <location>
        <begin position="164"/>
        <end position="173"/>
    </location>
</feature>
<dbReference type="InterPro" id="IPR051694">
    <property type="entry name" value="Immunoregulatory_rcpt-like"/>
</dbReference>
<dbReference type="Proteomes" id="UP000266234">
    <property type="component" value="Unassembled WGS sequence"/>
</dbReference>
<evidence type="ECO:0000313" key="7">
    <source>
        <dbReference type="EMBL" id="RGP74835.1"/>
    </source>
</evidence>
<dbReference type="PANTHER" id="PTHR15549:SF26">
    <property type="entry name" value="AXIAL BUDDING PATTERN PROTEIN 2-RELATED"/>
    <property type="match status" value="1"/>
</dbReference>
<evidence type="ECO:0000313" key="8">
    <source>
        <dbReference type="Proteomes" id="UP000266234"/>
    </source>
</evidence>
<feature type="region of interest" description="Disordered" evidence="5">
    <location>
        <begin position="338"/>
        <end position="357"/>
    </location>
</feature>
<sequence>MMYRLGFPRMHDWLQEISRWRDISTSVPDIESLSTDSTTLVSTIESSGSAEGDISIRNTPATTESDLATTTSSAADSNSNSSSDDEDNKSSSTPIGAIVGGVIGGVAFFAILGFGIWLCIRRKKRSDSVGTSHEDPNAHSSANYHSPSQPLPHYDNTTPRHNDPPMSSISDNASENFSNLPYVASPEVSEPVSTTDRPETSCPYLDEKHTSPWLIGCPNNDFCPSWLGNLFRRLGDGSNKGTEIKKLRHLAAQEKYSGWKEIFAREYFTKKPIPPRQKPDRFWHMVSQDTHSDVASVSSFVVASSTTEEETSQNTSEAALNFGDQWNSLGTIANANDQSIVKNDSAPETSDIDPEDLFRGDIIKTGSEQDFKSNSEEPEENSSRVKYIGEEYQDLVAPIWSCFYPFMDMSREGEFLD</sequence>
<evidence type="ECO:0000256" key="1">
    <source>
        <dbReference type="ARBA" id="ARBA00004167"/>
    </source>
</evidence>
<organism evidence="7 8">
    <name type="scientific">Fusarium longipes</name>
    <dbReference type="NCBI Taxonomy" id="694270"/>
    <lineage>
        <taxon>Eukaryota</taxon>
        <taxon>Fungi</taxon>
        <taxon>Dikarya</taxon>
        <taxon>Ascomycota</taxon>
        <taxon>Pezizomycotina</taxon>
        <taxon>Sordariomycetes</taxon>
        <taxon>Hypocreomycetidae</taxon>
        <taxon>Hypocreales</taxon>
        <taxon>Nectriaceae</taxon>
        <taxon>Fusarium</taxon>
    </lineage>
</organism>
<proteinExistence type="predicted"/>
<gene>
    <name evidence="7" type="ORF">FLONG3_5947</name>
</gene>
<feature type="region of interest" description="Disordered" evidence="5">
    <location>
        <begin position="127"/>
        <end position="173"/>
    </location>
</feature>
<dbReference type="PANTHER" id="PTHR15549">
    <property type="entry name" value="PAIRED IMMUNOGLOBULIN-LIKE TYPE 2 RECEPTOR"/>
    <property type="match status" value="1"/>
</dbReference>